<accession>A0ABU1TF82</accession>
<evidence type="ECO:0000313" key="2">
    <source>
        <dbReference type="Proteomes" id="UP001247620"/>
    </source>
</evidence>
<organism evidence="1 2">
    <name type="scientific">Mucilaginibacter pocheonensis</name>
    <dbReference type="NCBI Taxonomy" id="398050"/>
    <lineage>
        <taxon>Bacteria</taxon>
        <taxon>Pseudomonadati</taxon>
        <taxon>Bacteroidota</taxon>
        <taxon>Sphingobacteriia</taxon>
        <taxon>Sphingobacteriales</taxon>
        <taxon>Sphingobacteriaceae</taxon>
        <taxon>Mucilaginibacter</taxon>
    </lineage>
</organism>
<name>A0ABU1TF82_9SPHI</name>
<reference evidence="1 2" key="1">
    <citation type="submission" date="2023-07" db="EMBL/GenBank/DDBJ databases">
        <title>Sorghum-associated microbial communities from plants grown in Nebraska, USA.</title>
        <authorList>
            <person name="Schachtman D."/>
        </authorList>
    </citation>
    <scope>NUCLEOTIDE SEQUENCE [LARGE SCALE GENOMIC DNA]</scope>
    <source>
        <strain evidence="1 2">3262</strain>
    </source>
</reference>
<gene>
    <name evidence="1" type="ORF">J2W55_003368</name>
</gene>
<sequence>MVFMNAMNSVNAVNKYQHQHHYVVKSQWLEAFFNKIFNVFCI</sequence>
<keyword evidence="2" id="KW-1185">Reference proteome</keyword>
<dbReference type="EMBL" id="JAVDUU010000003">
    <property type="protein sequence ID" value="MDR6943515.1"/>
    <property type="molecule type" value="Genomic_DNA"/>
</dbReference>
<protein>
    <submittedName>
        <fullName evidence="1">Uncharacterized protein</fullName>
    </submittedName>
</protein>
<comment type="caution">
    <text evidence="1">The sequence shown here is derived from an EMBL/GenBank/DDBJ whole genome shotgun (WGS) entry which is preliminary data.</text>
</comment>
<proteinExistence type="predicted"/>
<dbReference type="Proteomes" id="UP001247620">
    <property type="component" value="Unassembled WGS sequence"/>
</dbReference>
<evidence type="ECO:0000313" key="1">
    <source>
        <dbReference type="EMBL" id="MDR6943515.1"/>
    </source>
</evidence>